<evidence type="ECO:0000256" key="2">
    <source>
        <dbReference type="ARBA" id="ARBA00009370"/>
    </source>
</evidence>
<name>A0A1F6AD75_9BACT</name>
<evidence type="ECO:0000256" key="3">
    <source>
        <dbReference type="ARBA" id="ARBA00013208"/>
    </source>
</evidence>
<keyword evidence="6" id="KW-0645">Protease</keyword>
<dbReference type="AlphaFoldDB" id="A0A1F6AD75"/>
<evidence type="ECO:0000256" key="5">
    <source>
        <dbReference type="PIRSR" id="PIRSR600223-1"/>
    </source>
</evidence>
<keyword evidence="4 6" id="KW-0378">Hydrolase</keyword>
<dbReference type="SUPFAM" id="SSF51306">
    <property type="entry name" value="LexA/Signal peptidase"/>
    <property type="match status" value="1"/>
</dbReference>
<dbReference type="InterPro" id="IPR036286">
    <property type="entry name" value="LexA/Signal_pep-like_sf"/>
</dbReference>
<dbReference type="EC" id="3.4.21.89" evidence="3 6"/>
<evidence type="ECO:0000313" key="9">
    <source>
        <dbReference type="Proteomes" id="UP000177092"/>
    </source>
</evidence>
<evidence type="ECO:0000313" key="8">
    <source>
        <dbReference type="EMBL" id="OGG22363.1"/>
    </source>
</evidence>
<keyword evidence="6" id="KW-1133">Transmembrane helix</keyword>
<dbReference type="PANTHER" id="PTHR43390">
    <property type="entry name" value="SIGNAL PEPTIDASE I"/>
    <property type="match status" value="1"/>
</dbReference>
<dbReference type="Proteomes" id="UP000177092">
    <property type="component" value="Unassembled WGS sequence"/>
</dbReference>
<evidence type="ECO:0000256" key="1">
    <source>
        <dbReference type="ARBA" id="ARBA00000677"/>
    </source>
</evidence>
<dbReference type="InterPro" id="IPR019533">
    <property type="entry name" value="Peptidase_S26"/>
</dbReference>
<sequence length="174" mass="20108">MDFMETIVVALSIFVVVYLFLVQPHEVKGSSMEVSFHNNEYILTDKISYRFINPDRGDVIIFKAPNNPEVDYIKRVIGLPEDKVKVEKGYVYVNDQKLTENYLREKTYLYPGSFMGEGVNITVPKDHLFVMGDNRAHSSDSREFGPVLRDSIIGKAFLRYWPLSEFGLVPQIKY</sequence>
<evidence type="ECO:0000256" key="4">
    <source>
        <dbReference type="ARBA" id="ARBA00022801"/>
    </source>
</evidence>
<accession>A0A1F6AD75</accession>
<dbReference type="GO" id="GO:0009003">
    <property type="term" value="F:signal peptidase activity"/>
    <property type="evidence" value="ECO:0007669"/>
    <property type="project" value="UniProtKB-EC"/>
</dbReference>
<feature type="transmembrane region" description="Helical" evidence="6">
    <location>
        <begin position="6"/>
        <end position="22"/>
    </location>
</feature>
<dbReference type="InterPro" id="IPR019758">
    <property type="entry name" value="Pept_S26A_signal_pept_1_CS"/>
</dbReference>
<dbReference type="Gene3D" id="2.10.109.10">
    <property type="entry name" value="Umud Fragment, subunit A"/>
    <property type="match status" value="1"/>
</dbReference>
<proteinExistence type="inferred from homology"/>
<feature type="active site" evidence="5">
    <location>
        <position position="74"/>
    </location>
</feature>
<feature type="domain" description="Peptidase S26" evidence="7">
    <location>
        <begin position="2"/>
        <end position="161"/>
    </location>
</feature>
<evidence type="ECO:0000256" key="6">
    <source>
        <dbReference type="RuleBase" id="RU362042"/>
    </source>
</evidence>
<organism evidence="8 9">
    <name type="scientific">Candidatus Gottesmanbacteria bacterium RIFCSPHIGHO2_02_FULL_40_13</name>
    <dbReference type="NCBI Taxonomy" id="1798384"/>
    <lineage>
        <taxon>Bacteria</taxon>
        <taxon>Candidatus Gottesmaniibacteriota</taxon>
    </lineage>
</organism>
<dbReference type="EMBL" id="MFJN01000004">
    <property type="protein sequence ID" value="OGG22363.1"/>
    <property type="molecule type" value="Genomic_DNA"/>
</dbReference>
<dbReference type="GO" id="GO:0016020">
    <property type="term" value="C:membrane"/>
    <property type="evidence" value="ECO:0007669"/>
    <property type="project" value="UniProtKB-SubCell"/>
</dbReference>
<keyword evidence="6" id="KW-0472">Membrane</keyword>
<dbReference type="PRINTS" id="PR00727">
    <property type="entry name" value="LEADERPTASE"/>
</dbReference>
<comment type="subcellular location">
    <subcellularLocation>
        <location evidence="6">Membrane</location>
        <topology evidence="6">Single-pass type II membrane protein</topology>
    </subcellularLocation>
</comment>
<dbReference type="InterPro" id="IPR000223">
    <property type="entry name" value="Pept_S26A_signal_pept_1"/>
</dbReference>
<gene>
    <name evidence="8" type="ORF">A3D03_06675</name>
</gene>
<comment type="similarity">
    <text evidence="2 6">Belongs to the peptidase S26 family.</text>
</comment>
<dbReference type="GO" id="GO:0006465">
    <property type="term" value="P:signal peptide processing"/>
    <property type="evidence" value="ECO:0007669"/>
    <property type="project" value="InterPro"/>
</dbReference>
<comment type="catalytic activity">
    <reaction evidence="1 6">
        <text>Cleavage of hydrophobic, N-terminal signal or leader sequences from secreted and periplasmic proteins.</text>
        <dbReference type="EC" id="3.4.21.89"/>
    </reaction>
</comment>
<dbReference type="Pfam" id="PF10502">
    <property type="entry name" value="Peptidase_S26"/>
    <property type="match status" value="1"/>
</dbReference>
<dbReference type="CDD" id="cd06530">
    <property type="entry name" value="S26_SPase_I"/>
    <property type="match status" value="1"/>
</dbReference>
<reference evidence="8 9" key="1">
    <citation type="journal article" date="2016" name="Nat. Commun.">
        <title>Thousands of microbial genomes shed light on interconnected biogeochemical processes in an aquifer system.</title>
        <authorList>
            <person name="Anantharaman K."/>
            <person name="Brown C.T."/>
            <person name="Hug L.A."/>
            <person name="Sharon I."/>
            <person name="Castelle C.J."/>
            <person name="Probst A.J."/>
            <person name="Thomas B.C."/>
            <person name="Singh A."/>
            <person name="Wilkins M.J."/>
            <person name="Karaoz U."/>
            <person name="Brodie E.L."/>
            <person name="Williams K.H."/>
            <person name="Hubbard S.S."/>
            <person name="Banfield J.F."/>
        </authorList>
    </citation>
    <scope>NUCLEOTIDE SEQUENCE [LARGE SCALE GENOMIC DNA]</scope>
</reference>
<keyword evidence="6" id="KW-0812">Transmembrane</keyword>
<dbReference type="STRING" id="1798384.A3D03_06675"/>
<protein>
    <recommendedName>
        <fullName evidence="3 6">Signal peptidase I</fullName>
        <ecNumber evidence="3 6">3.4.21.89</ecNumber>
    </recommendedName>
</protein>
<evidence type="ECO:0000259" key="7">
    <source>
        <dbReference type="Pfam" id="PF10502"/>
    </source>
</evidence>
<dbReference type="PROSITE" id="PS00761">
    <property type="entry name" value="SPASE_I_3"/>
    <property type="match status" value="1"/>
</dbReference>
<feature type="active site" evidence="5">
    <location>
        <position position="31"/>
    </location>
</feature>
<dbReference type="PANTHER" id="PTHR43390:SF1">
    <property type="entry name" value="CHLOROPLAST PROCESSING PEPTIDASE"/>
    <property type="match status" value="1"/>
</dbReference>
<dbReference type="GO" id="GO:0004252">
    <property type="term" value="F:serine-type endopeptidase activity"/>
    <property type="evidence" value="ECO:0007669"/>
    <property type="project" value="InterPro"/>
</dbReference>
<dbReference type="NCBIfam" id="TIGR02227">
    <property type="entry name" value="sigpep_I_bact"/>
    <property type="match status" value="1"/>
</dbReference>
<comment type="caution">
    <text evidence="8">The sequence shown here is derived from an EMBL/GenBank/DDBJ whole genome shotgun (WGS) entry which is preliminary data.</text>
</comment>